<accession>G9ERU9</accession>
<dbReference type="NCBIfam" id="TIGR00236">
    <property type="entry name" value="wecB"/>
    <property type="match status" value="1"/>
</dbReference>
<gene>
    <name evidence="7" type="ORF">LDG_8017</name>
</gene>
<dbReference type="InterPro" id="IPR003331">
    <property type="entry name" value="UDP_GlcNAc_Epimerase_2_dom"/>
</dbReference>
<sequence length="374" mass="42061">MNNQRQFVIGCIIGTRPEVIKMAPIIFKLKSSSWAKVFVINTAQHRSLLDDMLGLFDLIPDADLDSMTTDQSLGELTGNLCKKLDALVKNNRFDVLLAAGDTTTVFASSLIAFYHHIPFGHVEAGLRTYNSKEPFPEEINRILTAPLATWHFAPTQLEKNNLIRENIDPSKITVTGNPVIDALYWVLKNKPKPHSFQQWSNIVIVTAHRRENFGEHVKNICQAVLELSNQFKHINFLFPVHPNPHVQNDIFLLLNEKPGIHLLPPLRYDEFAHLMNRALLILTDSGGIQEEAPALNKPVVVLRNITERPAIISEGVGVLVGTDKKEIIRTVSELLTNKNLYSTMARGISPYGDGKTAERIISFLKQKLISIRET</sequence>
<keyword evidence="8" id="KW-1185">Reference proteome</keyword>
<dbReference type="RefSeq" id="WP_006871905.1">
    <property type="nucleotide sequence ID" value="NZ_JH413840.1"/>
</dbReference>
<evidence type="ECO:0000256" key="3">
    <source>
        <dbReference type="ARBA" id="ARBA00038209"/>
    </source>
</evidence>
<dbReference type="EMBL" id="JH413840">
    <property type="protein sequence ID" value="EHL30017.1"/>
    <property type="molecule type" value="Genomic_DNA"/>
</dbReference>
<feature type="domain" description="UDP-N-acetylglucosamine 2-epimerase" evidence="6">
    <location>
        <begin position="29"/>
        <end position="365"/>
    </location>
</feature>
<dbReference type="PANTHER" id="PTHR43174:SF2">
    <property type="entry name" value="UDP-N-ACETYLGLUCOSAMINE 2-EPIMERASE"/>
    <property type="match status" value="1"/>
</dbReference>
<dbReference type="Pfam" id="PF02350">
    <property type="entry name" value="Epimerase_2"/>
    <property type="match status" value="1"/>
</dbReference>
<dbReference type="FunCoup" id="G9ERU9">
    <property type="interactions" value="304"/>
</dbReference>
<evidence type="ECO:0000313" key="7">
    <source>
        <dbReference type="EMBL" id="EHL30017.1"/>
    </source>
</evidence>
<dbReference type="STRING" id="658187.LDG_8017"/>
<dbReference type="CDD" id="cd03786">
    <property type="entry name" value="GTB_UDP-GlcNAc_2-Epimerase"/>
    <property type="match status" value="1"/>
</dbReference>
<dbReference type="GO" id="GO:0008761">
    <property type="term" value="F:UDP-N-acetylglucosamine 2-epimerase activity"/>
    <property type="evidence" value="ECO:0007669"/>
    <property type="project" value="UniProtKB-EC"/>
</dbReference>
<proteinExistence type="inferred from homology"/>
<dbReference type="Gene3D" id="3.40.50.2000">
    <property type="entry name" value="Glycogen Phosphorylase B"/>
    <property type="match status" value="2"/>
</dbReference>
<dbReference type="SUPFAM" id="SSF53756">
    <property type="entry name" value="UDP-Glycosyltransferase/glycogen phosphorylase"/>
    <property type="match status" value="1"/>
</dbReference>
<name>G9ERU9_9GAMM</name>
<organism evidence="7 8">
    <name type="scientific">Legionella drancourtii LLAP12</name>
    <dbReference type="NCBI Taxonomy" id="658187"/>
    <lineage>
        <taxon>Bacteria</taxon>
        <taxon>Pseudomonadati</taxon>
        <taxon>Pseudomonadota</taxon>
        <taxon>Gammaproteobacteria</taxon>
        <taxon>Legionellales</taxon>
        <taxon>Legionellaceae</taxon>
        <taxon>Legionella</taxon>
    </lineage>
</organism>
<protein>
    <recommendedName>
        <fullName evidence="4">UDP-N-acetylglucosamine 2-epimerase (non-hydrolyzing)</fullName>
        <ecNumber evidence="4">5.1.3.14</ecNumber>
    </recommendedName>
</protein>
<keyword evidence="1 5" id="KW-0413">Isomerase</keyword>
<evidence type="ECO:0000256" key="5">
    <source>
        <dbReference type="RuleBase" id="RU003513"/>
    </source>
</evidence>
<evidence type="ECO:0000256" key="4">
    <source>
        <dbReference type="ARBA" id="ARBA00038858"/>
    </source>
</evidence>
<evidence type="ECO:0000256" key="1">
    <source>
        <dbReference type="ARBA" id="ARBA00023235"/>
    </source>
</evidence>
<dbReference type="InParanoid" id="G9ERU9"/>
<dbReference type="OrthoDB" id="9803238at2"/>
<evidence type="ECO:0000259" key="6">
    <source>
        <dbReference type="Pfam" id="PF02350"/>
    </source>
</evidence>
<reference evidence="7 8" key="1">
    <citation type="journal article" date="2011" name="BMC Genomics">
        <title>Insight into cross-talk between intra-amoebal pathogens.</title>
        <authorList>
            <person name="Gimenez G."/>
            <person name="Bertelli C."/>
            <person name="Moliner C."/>
            <person name="Robert C."/>
            <person name="Raoult D."/>
            <person name="Fournier P.E."/>
            <person name="Greub G."/>
        </authorList>
    </citation>
    <scope>NUCLEOTIDE SEQUENCE [LARGE SCALE GENOMIC DNA]</scope>
    <source>
        <strain evidence="7 8">LLAP12</strain>
    </source>
</reference>
<dbReference type="AlphaFoldDB" id="G9ERU9"/>
<comment type="catalytic activity">
    <reaction evidence="2">
        <text>UDP-N-acetyl-alpha-D-glucosamine = UDP-N-acetyl-alpha-D-mannosamine</text>
        <dbReference type="Rhea" id="RHEA:17213"/>
        <dbReference type="ChEBI" id="CHEBI:57705"/>
        <dbReference type="ChEBI" id="CHEBI:68623"/>
        <dbReference type="EC" id="5.1.3.14"/>
    </reaction>
</comment>
<evidence type="ECO:0000256" key="2">
    <source>
        <dbReference type="ARBA" id="ARBA00036080"/>
    </source>
</evidence>
<dbReference type="InterPro" id="IPR029767">
    <property type="entry name" value="WecB-like"/>
</dbReference>
<dbReference type="HOGENOM" id="CLU_041674_1_1_6"/>
<evidence type="ECO:0000313" key="8">
    <source>
        <dbReference type="Proteomes" id="UP000002770"/>
    </source>
</evidence>
<dbReference type="EC" id="5.1.3.14" evidence="4"/>
<dbReference type="PANTHER" id="PTHR43174">
    <property type="entry name" value="UDP-N-ACETYLGLUCOSAMINE 2-EPIMERASE"/>
    <property type="match status" value="1"/>
</dbReference>
<dbReference type="Proteomes" id="UP000002770">
    <property type="component" value="Unassembled WGS sequence"/>
</dbReference>
<comment type="similarity">
    <text evidence="3 5">Belongs to the UDP-N-acetylglucosamine 2-epimerase family.</text>
</comment>
<dbReference type="eggNOG" id="COG0381">
    <property type="taxonomic scope" value="Bacteria"/>
</dbReference>